<dbReference type="InterPro" id="IPR046342">
    <property type="entry name" value="CBS_dom_sf"/>
</dbReference>
<dbReference type="PANTHER" id="PTHR43080">
    <property type="entry name" value="CBS DOMAIN-CONTAINING PROTEIN CBSX3, MITOCHONDRIAL"/>
    <property type="match status" value="1"/>
</dbReference>
<name>A0A5C4QW55_9ACTN</name>
<dbReference type="OrthoDB" id="2111978at2"/>
<dbReference type="AlphaFoldDB" id="A0A5C4QW55"/>
<evidence type="ECO:0000259" key="4">
    <source>
        <dbReference type="PROSITE" id="PS51371"/>
    </source>
</evidence>
<accession>A0A5C4QW55</accession>
<organism evidence="5 6">
    <name type="scientific">Micromonospora orduensis</name>
    <dbReference type="NCBI Taxonomy" id="1420891"/>
    <lineage>
        <taxon>Bacteria</taxon>
        <taxon>Bacillati</taxon>
        <taxon>Actinomycetota</taxon>
        <taxon>Actinomycetes</taxon>
        <taxon>Micromonosporales</taxon>
        <taxon>Micromonosporaceae</taxon>
        <taxon>Micromonospora</taxon>
    </lineage>
</organism>
<dbReference type="InterPro" id="IPR017080">
    <property type="entry name" value="UCP036990_CBS_BON"/>
</dbReference>
<dbReference type="SUPFAM" id="SSF54631">
    <property type="entry name" value="CBS-domain pair"/>
    <property type="match status" value="1"/>
</dbReference>
<gene>
    <name evidence="5" type="ORF">FHG89_08390</name>
</gene>
<proteinExistence type="predicted"/>
<keyword evidence="1 2" id="KW-0129">CBS domain</keyword>
<protein>
    <submittedName>
        <fullName evidence="5">CBS domain-containing protein</fullName>
    </submittedName>
</protein>
<dbReference type="Proteomes" id="UP000306145">
    <property type="component" value="Unassembled WGS sequence"/>
</dbReference>
<dbReference type="PIRSF" id="PIRSF036990">
    <property type="entry name" value="UCP036990_CBS_BON"/>
    <property type="match status" value="1"/>
</dbReference>
<dbReference type="InterPro" id="IPR007055">
    <property type="entry name" value="BON_dom"/>
</dbReference>
<dbReference type="SMART" id="SM00116">
    <property type="entry name" value="CBS"/>
    <property type="match status" value="2"/>
</dbReference>
<reference evidence="5 6" key="1">
    <citation type="submission" date="2019-06" db="EMBL/GenBank/DDBJ databases">
        <title>Micromonospora ordensis sp. nov., isolated from deep marine sediment.</title>
        <authorList>
            <person name="Veyisoglu A."/>
            <person name="Carro L."/>
            <person name="Klenk H.-P."/>
            <person name="Sahin N."/>
        </authorList>
    </citation>
    <scope>NUCLEOTIDE SEQUENCE [LARGE SCALE GENOMIC DNA]</scope>
    <source>
        <strain evidence="5 6">S2509</strain>
    </source>
</reference>
<dbReference type="Pfam" id="PF00571">
    <property type="entry name" value="CBS"/>
    <property type="match status" value="2"/>
</dbReference>
<evidence type="ECO:0000256" key="2">
    <source>
        <dbReference type="PROSITE-ProRule" id="PRU00703"/>
    </source>
</evidence>
<dbReference type="Gene3D" id="3.10.580.10">
    <property type="entry name" value="CBS-domain"/>
    <property type="match status" value="1"/>
</dbReference>
<comment type="caution">
    <text evidence="5">The sequence shown here is derived from an EMBL/GenBank/DDBJ whole genome shotgun (WGS) entry which is preliminary data.</text>
</comment>
<evidence type="ECO:0000256" key="1">
    <source>
        <dbReference type="ARBA" id="ARBA00023122"/>
    </source>
</evidence>
<dbReference type="PROSITE" id="PS50914">
    <property type="entry name" value="BON"/>
    <property type="match status" value="1"/>
</dbReference>
<evidence type="ECO:0000259" key="3">
    <source>
        <dbReference type="PROSITE" id="PS50914"/>
    </source>
</evidence>
<sequence>MTQWLVRDVMTRDVLSVTLGTSYREIVDALVNRKVSAAPVVDDDGRVVGVVSEADLLHKVEFVGDEQHRRIFERPSRRFARDKAHAVVAEDLMTSPAITVRPEMSVVAAARRLEAERVKRLPVVDADGRLVGLVSRRDLLRMHLRPDSEIRDDIVDNVLRRALWIDPVAVQVDVANGVVTVAGRVERRSTAGLVVRLTASVPGVVDVVDQLGWDYDDSELAHSKGYPFGSAERLLRPSKD</sequence>
<dbReference type="InterPro" id="IPR000644">
    <property type="entry name" value="CBS_dom"/>
</dbReference>
<feature type="domain" description="CBS" evidence="4">
    <location>
        <begin position="10"/>
        <end position="66"/>
    </location>
</feature>
<feature type="domain" description="CBS" evidence="4">
    <location>
        <begin position="93"/>
        <end position="149"/>
    </location>
</feature>
<dbReference type="PROSITE" id="PS51371">
    <property type="entry name" value="CBS"/>
    <property type="match status" value="2"/>
</dbReference>
<feature type="domain" description="BON" evidence="3">
    <location>
        <begin position="147"/>
        <end position="215"/>
    </location>
</feature>
<dbReference type="EMBL" id="VDFY01000115">
    <property type="protein sequence ID" value="TNH30277.1"/>
    <property type="molecule type" value="Genomic_DNA"/>
</dbReference>
<evidence type="ECO:0000313" key="5">
    <source>
        <dbReference type="EMBL" id="TNH30277.1"/>
    </source>
</evidence>
<evidence type="ECO:0000313" key="6">
    <source>
        <dbReference type="Proteomes" id="UP000306145"/>
    </source>
</evidence>
<dbReference type="CDD" id="cd04586">
    <property type="entry name" value="CBS_pair_BON_assoc"/>
    <property type="match status" value="1"/>
</dbReference>
<dbReference type="InterPro" id="IPR051257">
    <property type="entry name" value="Diverse_CBS-Domain"/>
</dbReference>
<keyword evidence="6" id="KW-1185">Reference proteome</keyword>
<dbReference type="Gene3D" id="3.30.1340.30">
    <property type="match status" value="1"/>
</dbReference>
<dbReference type="Pfam" id="PF04972">
    <property type="entry name" value="BON"/>
    <property type="match status" value="1"/>
</dbReference>
<dbReference type="PANTHER" id="PTHR43080:SF29">
    <property type="entry name" value="OS02G0818000 PROTEIN"/>
    <property type="match status" value="1"/>
</dbReference>
<dbReference type="RefSeq" id="WP_139583808.1">
    <property type="nucleotide sequence ID" value="NZ_VDFY01000115.1"/>
</dbReference>